<dbReference type="InterPro" id="IPR001323">
    <property type="entry name" value="EPO_TPO"/>
</dbReference>
<dbReference type="Proteomes" id="UP000694395">
    <property type="component" value="Chromosome 28"/>
</dbReference>
<evidence type="ECO:0000256" key="1">
    <source>
        <dbReference type="ARBA" id="ARBA00004613"/>
    </source>
</evidence>
<dbReference type="GO" id="GO:0005179">
    <property type="term" value="F:hormone activity"/>
    <property type="evidence" value="ECO:0007669"/>
    <property type="project" value="UniProtKB-KW"/>
</dbReference>
<keyword evidence="3" id="KW-0964">Secreted</keyword>
<protein>
    <recommendedName>
        <fullName evidence="9">Thrombopoietin</fullName>
    </recommendedName>
</protein>
<accession>A0A8C7VAI3</accession>
<comment type="subcellular location">
    <subcellularLocation>
        <location evidence="1">Secreted</location>
    </subcellularLocation>
</comment>
<dbReference type="Ensembl" id="ENSOMYT00000114788.2">
    <property type="protein sequence ID" value="ENSOMYP00000105914.1"/>
    <property type="gene ID" value="ENSOMYG00000047456.2"/>
</dbReference>
<comment type="similarity">
    <text evidence="2">Belongs to the EPO/TPO family.</text>
</comment>
<reference evidence="7" key="3">
    <citation type="submission" date="2025-09" db="UniProtKB">
        <authorList>
            <consortium name="Ensembl"/>
        </authorList>
    </citation>
    <scope>IDENTIFICATION</scope>
</reference>
<dbReference type="AlphaFoldDB" id="A0A8C7VAI3"/>
<dbReference type="PANTHER" id="PTHR10560:SF0">
    <property type="entry name" value="THROMBOPOIETIN"/>
    <property type="match status" value="1"/>
</dbReference>
<evidence type="ECO:0000256" key="6">
    <source>
        <dbReference type="ARBA" id="ARBA00023157"/>
    </source>
</evidence>
<dbReference type="InterPro" id="IPR003978">
    <property type="entry name" value="Thrombopoietin"/>
</dbReference>
<name>A0A8C7VAI3_ONCMY</name>
<keyword evidence="4" id="KW-0372">Hormone</keyword>
<dbReference type="Pfam" id="PF00758">
    <property type="entry name" value="EPO_TPO"/>
    <property type="match status" value="1"/>
</dbReference>
<keyword evidence="5" id="KW-0732">Signal</keyword>
<sequence>MCSVLSHLGVDSVSDCHSTLRMNTFLNELNMLCMCPGLLLLCMVASEVWNAETRPIDFVCDRESRRDMNTVAEMAAALADCDALKMLPSPIQLPCIKVHKASWERKSAQEKKGDIAATLRALSRSVSVVKTLSQPGCAATLLERLEHTVNNYLHIITHLDIRGSVESPLFSSTAESTHSLSTVLWTFSRLITGKMEWLMADLTHGCP</sequence>
<proteinExistence type="inferred from homology"/>
<dbReference type="GO" id="GO:0008283">
    <property type="term" value="P:cell population proliferation"/>
    <property type="evidence" value="ECO:0007669"/>
    <property type="project" value="InterPro"/>
</dbReference>
<evidence type="ECO:0008006" key="9">
    <source>
        <dbReference type="Google" id="ProtNLM"/>
    </source>
</evidence>
<dbReference type="InterPro" id="IPR009079">
    <property type="entry name" value="4_helix_cytokine-like_core"/>
</dbReference>
<evidence type="ECO:0000313" key="7">
    <source>
        <dbReference type="Ensembl" id="ENSOMYP00000105914.1"/>
    </source>
</evidence>
<evidence type="ECO:0000256" key="5">
    <source>
        <dbReference type="ARBA" id="ARBA00022729"/>
    </source>
</evidence>
<dbReference type="SUPFAM" id="SSF47266">
    <property type="entry name" value="4-helical cytokines"/>
    <property type="match status" value="1"/>
</dbReference>
<dbReference type="PANTHER" id="PTHR10560">
    <property type="entry name" value="THROMBOPOIETIN"/>
    <property type="match status" value="1"/>
</dbReference>
<dbReference type="GO" id="GO:0005125">
    <property type="term" value="F:cytokine activity"/>
    <property type="evidence" value="ECO:0007669"/>
    <property type="project" value="InterPro"/>
</dbReference>
<dbReference type="Gene3D" id="1.20.1250.10">
    <property type="match status" value="1"/>
</dbReference>
<keyword evidence="8" id="KW-1185">Reference proteome</keyword>
<keyword evidence="6" id="KW-1015">Disulfide bond</keyword>
<dbReference type="GeneTree" id="ENSGT00390000006294"/>
<organism evidence="7 8">
    <name type="scientific">Oncorhynchus mykiss</name>
    <name type="common">Rainbow trout</name>
    <name type="synonym">Salmo gairdneri</name>
    <dbReference type="NCBI Taxonomy" id="8022"/>
    <lineage>
        <taxon>Eukaryota</taxon>
        <taxon>Metazoa</taxon>
        <taxon>Chordata</taxon>
        <taxon>Craniata</taxon>
        <taxon>Vertebrata</taxon>
        <taxon>Euteleostomi</taxon>
        <taxon>Actinopterygii</taxon>
        <taxon>Neopterygii</taxon>
        <taxon>Teleostei</taxon>
        <taxon>Protacanthopterygii</taxon>
        <taxon>Salmoniformes</taxon>
        <taxon>Salmonidae</taxon>
        <taxon>Salmoninae</taxon>
        <taxon>Oncorhynchus</taxon>
    </lineage>
</organism>
<evidence type="ECO:0000256" key="2">
    <source>
        <dbReference type="ARBA" id="ARBA00005782"/>
    </source>
</evidence>
<evidence type="ECO:0000313" key="8">
    <source>
        <dbReference type="Proteomes" id="UP000694395"/>
    </source>
</evidence>
<gene>
    <name evidence="7" type="primary">thpo</name>
</gene>
<reference evidence="7" key="1">
    <citation type="submission" date="2020-07" db="EMBL/GenBank/DDBJ databases">
        <title>A long reads based de novo assembly of the rainbow trout Arlee double haploid line genome.</title>
        <authorList>
            <person name="Gao G."/>
            <person name="Palti Y."/>
        </authorList>
    </citation>
    <scope>NUCLEOTIDE SEQUENCE [LARGE SCALE GENOMIC DNA]</scope>
</reference>
<reference evidence="7" key="2">
    <citation type="submission" date="2025-08" db="UniProtKB">
        <authorList>
            <consortium name="Ensembl"/>
        </authorList>
    </citation>
    <scope>IDENTIFICATION</scope>
</reference>
<evidence type="ECO:0000256" key="3">
    <source>
        <dbReference type="ARBA" id="ARBA00022525"/>
    </source>
</evidence>
<evidence type="ECO:0000256" key="4">
    <source>
        <dbReference type="ARBA" id="ARBA00022702"/>
    </source>
</evidence>
<dbReference type="GO" id="GO:0005576">
    <property type="term" value="C:extracellular region"/>
    <property type="evidence" value="ECO:0007669"/>
    <property type="project" value="UniProtKB-SubCell"/>
</dbReference>